<name>A0A6J5RFK5_9CAUD</name>
<proteinExistence type="predicted"/>
<sequence length="98" mass="10997">MQAGLHVQRPSGTKPPCGYPHIGCPKGTPEQSRALTPENMQAYRFHKECEAVQQWPDDAIVRRNAAVIRGAEAMVRRWREDETSALMKAFLGVATHVR</sequence>
<protein>
    <submittedName>
        <fullName evidence="4">Uncharacterized protein</fullName>
    </submittedName>
</protein>
<accession>A0A6J5RFK5</accession>
<evidence type="ECO:0000256" key="1">
    <source>
        <dbReference type="SAM" id="MobiDB-lite"/>
    </source>
</evidence>
<dbReference type="EMBL" id="LR797152">
    <property type="protein sequence ID" value="CAB4190454.1"/>
    <property type="molecule type" value="Genomic_DNA"/>
</dbReference>
<dbReference type="EMBL" id="LR796439">
    <property type="protein sequence ID" value="CAB4144721.1"/>
    <property type="molecule type" value="Genomic_DNA"/>
</dbReference>
<evidence type="ECO:0000313" key="4">
    <source>
        <dbReference type="EMBL" id="CAB4190454.1"/>
    </source>
</evidence>
<gene>
    <name evidence="3" type="ORF">UFOVP1045_8</name>
    <name evidence="4" type="ORF">UFOVP1194_62</name>
    <name evidence="5" type="ORF">UFOVP1641_58</name>
    <name evidence="2" type="ORF">UFOVP466_61</name>
</gene>
<evidence type="ECO:0000313" key="3">
    <source>
        <dbReference type="EMBL" id="CAB4180178.1"/>
    </source>
</evidence>
<dbReference type="EMBL" id="LR797505">
    <property type="protein sequence ID" value="CAB4221821.1"/>
    <property type="molecule type" value="Genomic_DNA"/>
</dbReference>
<reference evidence="4" key="1">
    <citation type="submission" date="2020-05" db="EMBL/GenBank/DDBJ databases">
        <authorList>
            <person name="Chiriac C."/>
            <person name="Salcher M."/>
            <person name="Ghai R."/>
            <person name="Kavagutti S V."/>
        </authorList>
    </citation>
    <scope>NUCLEOTIDE SEQUENCE</scope>
</reference>
<dbReference type="EMBL" id="LR796996">
    <property type="protein sequence ID" value="CAB4180178.1"/>
    <property type="molecule type" value="Genomic_DNA"/>
</dbReference>
<evidence type="ECO:0000313" key="2">
    <source>
        <dbReference type="EMBL" id="CAB4144721.1"/>
    </source>
</evidence>
<organism evidence="4">
    <name type="scientific">uncultured Caudovirales phage</name>
    <dbReference type="NCBI Taxonomy" id="2100421"/>
    <lineage>
        <taxon>Viruses</taxon>
        <taxon>Duplodnaviria</taxon>
        <taxon>Heunggongvirae</taxon>
        <taxon>Uroviricota</taxon>
        <taxon>Caudoviricetes</taxon>
        <taxon>Peduoviridae</taxon>
        <taxon>Maltschvirus</taxon>
        <taxon>Maltschvirus maltsch</taxon>
    </lineage>
</organism>
<evidence type="ECO:0000313" key="5">
    <source>
        <dbReference type="EMBL" id="CAB4221821.1"/>
    </source>
</evidence>
<feature type="region of interest" description="Disordered" evidence="1">
    <location>
        <begin position="1"/>
        <end position="32"/>
    </location>
</feature>